<dbReference type="RefSeq" id="WP_344307013.1">
    <property type="nucleotide sequence ID" value="NZ_BAAANY010000002.1"/>
</dbReference>
<feature type="transmembrane region" description="Helical" evidence="1">
    <location>
        <begin position="57"/>
        <end position="75"/>
    </location>
</feature>
<sequence length="150" mass="15554">MDNKTPIEPPPDAAEALALAVPAIPHHTARNLRIGAIVAIPIGGIALAVLSVVGHPVAGLLVMLGLALGALNTHLTQRAVVQYAKGGELVAKKQFMVSALTRIGLITVLGIGPVLLLRPDGLGVICGLAVFQVIMLIVASMPLIKEYRRA</sequence>
<proteinExistence type="predicted"/>
<keyword evidence="1" id="KW-0812">Transmembrane</keyword>
<gene>
    <name evidence="2" type="ORF">GCM10009765_06780</name>
</gene>
<comment type="caution">
    <text evidence="2">The sequence shown here is derived from an EMBL/GenBank/DDBJ whole genome shotgun (WGS) entry which is preliminary data.</text>
</comment>
<protein>
    <recommendedName>
        <fullName evidence="4">ATP synthase subunit I</fullName>
    </recommendedName>
</protein>
<accession>A0ABN2FUR9</accession>
<feature type="transmembrane region" description="Helical" evidence="1">
    <location>
        <begin position="122"/>
        <end position="144"/>
    </location>
</feature>
<dbReference type="EMBL" id="BAAANY010000002">
    <property type="protein sequence ID" value="GAA1660045.1"/>
    <property type="molecule type" value="Genomic_DNA"/>
</dbReference>
<organism evidence="2 3">
    <name type="scientific">Fodinicola feengrottensis</name>
    <dbReference type="NCBI Taxonomy" id="435914"/>
    <lineage>
        <taxon>Bacteria</taxon>
        <taxon>Bacillati</taxon>
        <taxon>Actinomycetota</taxon>
        <taxon>Actinomycetes</taxon>
        <taxon>Mycobacteriales</taxon>
        <taxon>Fodinicola</taxon>
    </lineage>
</organism>
<evidence type="ECO:0000256" key="1">
    <source>
        <dbReference type="SAM" id="Phobius"/>
    </source>
</evidence>
<feature type="transmembrane region" description="Helical" evidence="1">
    <location>
        <begin position="95"/>
        <end position="116"/>
    </location>
</feature>
<reference evidence="2 3" key="1">
    <citation type="journal article" date="2019" name="Int. J. Syst. Evol. Microbiol.">
        <title>The Global Catalogue of Microorganisms (GCM) 10K type strain sequencing project: providing services to taxonomists for standard genome sequencing and annotation.</title>
        <authorList>
            <consortium name="The Broad Institute Genomics Platform"/>
            <consortium name="The Broad Institute Genome Sequencing Center for Infectious Disease"/>
            <person name="Wu L."/>
            <person name="Ma J."/>
        </authorList>
    </citation>
    <scope>NUCLEOTIDE SEQUENCE [LARGE SCALE GENOMIC DNA]</scope>
    <source>
        <strain evidence="2 3">JCM 14718</strain>
    </source>
</reference>
<evidence type="ECO:0000313" key="2">
    <source>
        <dbReference type="EMBL" id="GAA1660045.1"/>
    </source>
</evidence>
<dbReference type="Proteomes" id="UP001500618">
    <property type="component" value="Unassembled WGS sequence"/>
</dbReference>
<evidence type="ECO:0008006" key="4">
    <source>
        <dbReference type="Google" id="ProtNLM"/>
    </source>
</evidence>
<keyword evidence="1" id="KW-0472">Membrane</keyword>
<evidence type="ECO:0000313" key="3">
    <source>
        <dbReference type="Proteomes" id="UP001500618"/>
    </source>
</evidence>
<keyword evidence="1" id="KW-1133">Transmembrane helix</keyword>
<keyword evidence="3" id="KW-1185">Reference proteome</keyword>
<feature type="transmembrane region" description="Helical" evidence="1">
    <location>
        <begin position="32"/>
        <end position="51"/>
    </location>
</feature>
<name>A0ABN2FUR9_9ACTN</name>